<evidence type="ECO:0000313" key="2">
    <source>
        <dbReference type="EMBL" id="MBM6928829.1"/>
    </source>
</evidence>
<proteinExistence type="predicted"/>
<name>A0ABS2GTX2_9BURK</name>
<feature type="chain" id="PRO_5045834775" description="Lipoprotein" evidence="1">
    <location>
        <begin position="23"/>
        <end position="302"/>
    </location>
</feature>
<organism evidence="2 3">
    <name type="scientific">Parasutterella secunda</name>
    <dbReference type="NCBI Taxonomy" id="626947"/>
    <lineage>
        <taxon>Bacteria</taxon>
        <taxon>Pseudomonadati</taxon>
        <taxon>Pseudomonadota</taxon>
        <taxon>Betaproteobacteria</taxon>
        <taxon>Burkholderiales</taxon>
        <taxon>Sutterellaceae</taxon>
        <taxon>Parasutterella</taxon>
    </lineage>
</organism>
<accession>A0ABS2GTX2</accession>
<feature type="signal peptide" evidence="1">
    <location>
        <begin position="1"/>
        <end position="22"/>
    </location>
</feature>
<reference evidence="2 3" key="1">
    <citation type="journal article" date="2021" name="Sci. Rep.">
        <title>The distribution of antibiotic resistance genes in chicken gut microbiota commensals.</title>
        <authorList>
            <person name="Juricova H."/>
            <person name="Matiasovicova J."/>
            <person name="Kubasova T."/>
            <person name="Cejkova D."/>
            <person name="Rychlik I."/>
        </authorList>
    </citation>
    <scope>NUCLEOTIDE SEQUENCE [LARGE SCALE GENOMIC DNA]</scope>
    <source>
        <strain evidence="2 3">An562</strain>
    </source>
</reference>
<sequence>MKKVALSLAFIAVLAGCTSARAPQLFHTTTQGVDAGKLKNTIVNTAINNNWNICEVAPGQLRADLTHKKWKIFADIDYSSRGYSIKPNLLYTNLIEGNGKVHRAVNNRINELDQNIKNRLRYAKGGDNSSPSIDRCPRYESVRTAEEGLIFQAKRYTTRAFAWAASPIRLKSNSKFSVHIRYDPSVPSQLKDSMYRRMTEYLSDYSLYANRNADYQLNIEFINTYEHSRTSVLDFLGLADSHRQLQVQAKIADRFSRPICIIDVSTRVDTSGVSGLVNKSTTKTTAAIATAILDSMHEYLLP</sequence>
<evidence type="ECO:0000256" key="1">
    <source>
        <dbReference type="SAM" id="SignalP"/>
    </source>
</evidence>
<keyword evidence="3" id="KW-1185">Reference proteome</keyword>
<keyword evidence="1" id="KW-0732">Signal</keyword>
<dbReference type="RefSeq" id="WP_205050418.1">
    <property type="nucleotide sequence ID" value="NZ_JACJKX010000009.1"/>
</dbReference>
<dbReference type="Proteomes" id="UP000777002">
    <property type="component" value="Unassembled WGS sequence"/>
</dbReference>
<dbReference type="PROSITE" id="PS51257">
    <property type="entry name" value="PROKAR_LIPOPROTEIN"/>
    <property type="match status" value="1"/>
</dbReference>
<evidence type="ECO:0000313" key="3">
    <source>
        <dbReference type="Proteomes" id="UP000777002"/>
    </source>
</evidence>
<gene>
    <name evidence="2" type="ORF">H5985_06045</name>
</gene>
<dbReference type="EMBL" id="JACJKX010000009">
    <property type="protein sequence ID" value="MBM6928829.1"/>
    <property type="molecule type" value="Genomic_DNA"/>
</dbReference>
<comment type="caution">
    <text evidence="2">The sequence shown here is derived from an EMBL/GenBank/DDBJ whole genome shotgun (WGS) entry which is preliminary data.</text>
</comment>
<protein>
    <recommendedName>
        <fullName evidence="4">Lipoprotein</fullName>
    </recommendedName>
</protein>
<evidence type="ECO:0008006" key="4">
    <source>
        <dbReference type="Google" id="ProtNLM"/>
    </source>
</evidence>